<gene>
    <name evidence="10" type="primary">LOC107719562</name>
</gene>
<keyword evidence="3" id="KW-0597">Phosphoprotein</keyword>
<dbReference type="GO" id="GO:0003714">
    <property type="term" value="F:transcription corepressor activity"/>
    <property type="evidence" value="ECO:0007669"/>
    <property type="project" value="TreeGrafter"/>
</dbReference>
<feature type="region of interest" description="Disordered" evidence="7">
    <location>
        <begin position="174"/>
        <end position="199"/>
    </location>
</feature>
<dbReference type="GO" id="GO:0000122">
    <property type="term" value="P:negative regulation of transcription by RNA polymerase II"/>
    <property type="evidence" value="ECO:0007669"/>
    <property type="project" value="TreeGrafter"/>
</dbReference>
<reference evidence="10" key="2">
    <citation type="submission" date="2025-09" db="UniProtKB">
        <authorList>
            <consortium name="Ensembl"/>
        </authorList>
    </citation>
    <scope>IDENTIFICATION</scope>
</reference>
<organism evidence="10 11">
    <name type="scientific">Sinocyclocheilus rhinocerous</name>
    <dbReference type="NCBI Taxonomy" id="307959"/>
    <lineage>
        <taxon>Eukaryota</taxon>
        <taxon>Metazoa</taxon>
        <taxon>Chordata</taxon>
        <taxon>Craniata</taxon>
        <taxon>Vertebrata</taxon>
        <taxon>Euteleostomi</taxon>
        <taxon>Actinopterygii</taxon>
        <taxon>Neopterygii</taxon>
        <taxon>Teleostei</taxon>
        <taxon>Ostariophysi</taxon>
        <taxon>Cypriniformes</taxon>
        <taxon>Cyprinidae</taxon>
        <taxon>Cyprininae</taxon>
        <taxon>Sinocyclocheilus</taxon>
    </lineage>
</organism>
<evidence type="ECO:0000256" key="6">
    <source>
        <dbReference type="ARBA" id="ARBA00023242"/>
    </source>
</evidence>
<evidence type="ECO:0000256" key="1">
    <source>
        <dbReference type="ARBA" id="ARBA00004123"/>
    </source>
</evidence>
<dbReference type="InterPro" id="IPR009057">
    <property type="entry name" value="Homeodomain-like_sf"/>
</dbReference>
<dbReference type="GO" id="GO:0042826">
    <property type="term" value="F:histone deacetylase binding"/>
    <property type="evidence" value="ECO:0007669"/>
    <property type="project" value="TreeGrafter"/>
</dbReference>
<keyword evidence="5" id="KW-0804">Transcription</keyword>
<dbReference type="CDD" id="cd11661">
    <property type="entry name" value="SANT_MTA3_like"/>
    <property type="match status" value="1"/>
</dbReference>
<dbReference type="Ensembl" id="ENSSRHT00000051676.1">
    <property type="protein sequence ID" value="ENSSRHP00000050258.1"/>
    <property type="gene ID" value="ENSSRHG00000025301.1"/>
</dbReference>
<dbReference type="PROSITE" id="PS51156">
    <property type="entry name" value="ELM2"/>
    <property type="match status" value="1"/>
</dbReference>
<dbReference type="InterPro" id="IPR017884">
    <property type="entry name" value="SANT_dom"/>
</dbReference>
<dbReference type="Proteomes" id="UP000472270">
    <property type="component" value="Unassembled WGS sequence"/>
</dbReference>
<dbReference type="FunFam" id="1.10.10.60:FF:000025">
    <property type="entry name" value="Mesoderm induction early response 1, transcriptional regulator"/>
    <property type="match status" value="1"/>
</dbReference>
<dbReference type="FunFam" id="4.10.1240.50:FF:000005">
    <property type="entry name" value="Mesoderm induction early response protein 3"/>
    <property type="match status" value="1"/>
</dbReference>
<dbReference type="PANTHER" id="PTHR10865">
    <property type="entry name" value="METASTASIS-ASSOCIATED PROTEIN AND MESODERM INDUCTION EARLY RESPONSE PROTEIN"/>
    <property type="match status" value="1"/>
</dbReference>
<keyword evidence="11" id="KW-1185">Reference proteome</keyword>
<keyword evidence="2" id="KW-0678">Repressor</keyword>
<name>A0A673JJR4_9TELE</name>
<dbReference type="SMART" id="SM00717">
    <property type="entry name" value="SANT"/>
    <property type="match status" value="1"/>
</dbReference>
<dbReference type="PANTHER" id="PTHR10865:SF27">
    <property type="entry name" value="MESODERM INDUCTION EARLY RESPONSE PROTEIN 2"/>
    <property type="match status" value="1"/>
</dbReference>
<keyword evidence="4" id="KW-0805">Transcription regulation</keyword>
<feature type="region of interest" description="Disordered" evidence="7">
    <location>
        <begin position="372"/>
        <end position="392"/>
    </location>
</feature>
<evidence type="ECO:0000256" key="5">
    <source>
        <dbReference type="ARBA" id="ARBA00023163"/>
    </source>
</evidence>
<evidence type="ECO:0000313" key="10">
    <source>
        <dbReference type="Ensembl" id="ENSSRHP00000050258.1"/>
    </source>
</evidence>
<evidence type="ECO:0000256" key="2">
    <source>
        <dbReference type="ARBA" id="ARBA00022491"/>
    </source>
</evidence>
<sequence length="443" mass="50198">MGSKDHRLGRVDIFHQGYVGPLEALPRATTFLEEQDRSLEALRRQAIKMATKSHAVSGTISCYALIDWIRFRLMLINKRENMIVSITFPQGGEMPLEQLLALYGYNMPDPVLQQQQEPNELAVSLPEMTLDKVQIGKALLSGGEDVDSHSSADDLTLSVTSRSSDLLQCHLRGDDKDTSVSCSEDDSESTSIPSSDGHKDIMVGPQYQAIIPSLCTHTFYERAYENEDQLLWTPDVLSSLAVEKFLLEVQRKGSDDEPTNTLTTGDIIKDNDQALYELVKCNFNEEEALRRYRFNIKVFNEELCGWSEEECRNFEYGYRAYGKNFNLIQANKVRTHAVGECVEYYYMWKKSERHEYFTQQATKLGRKKCNLPSGNIEDAGPDGNTGDMEDASQGLPIRTSIQLQPPSPPAVMELDKQEDSLNCAAQFHGRPRRKRTSRFLLKP</sequence>
<dbReference type="InterPro" id="IPR040138">
    <property type="entry name" value="MIER/MTA"/>
</dbReference>
<evidence type="ECO:0000259" key="8">
    <source>
        <dbReference type="PROSITE" id="PS51156"/>
    </source>
</evidence>
<evidence type="ECO:0000259" key="9">
    <source>
        <dbReference type="PROSITE" id="PS51293"/>
    </source>
</evidence>
<accession>A0A673JJR4</accession>
<dbReference type="Pfam" id="PF01448">
    <property type="entry name" value="ELM2"/>
    <property type="match status" value="1"/>
</dbReference>
<dbReference type="PROSITE" id="PS51293">
    <property type="entry name" value="SANT"/>
    <property type="match status" value="1"/>
</dbReference>
<feature type="domain" description="ELM2" evidence="8">
    <location>
        <begin position="199"/>
        <end position="296"/>
    </location>
</feature>
<evidence type="ECO:0000256" key="4">
    <source>
        <dbReference type="ARBA" id="ARBA00023015"/>
    </source>
</evidence>
<proteinExistence type="predicted"/>
<feature type="domain" description="SANT" evidence="9">
    <location>
        <begin position="301"/>
        <end position="353"/>
    </location>
</feature>
<dbReference type="GO" id="GO:0032991">
    <property type="term" value="C:protein-containing complex"/>
    <property type="evidence" value="ECO:0007669"/>
    <property type="project" value="UniProtKB-ARBA"/>
</dbReference>
<dbReference type="SUPFAM" id="SSF46689">
    <property type="entry name" value="Homeodomain-like"/>
    <property type="match status" value="1"/>
</dbReference>
<evidence type="ECO:0000256" key="3">
    <source>
        <dbReference type="ARBA" id="ARBA00022553"/>
    </source>
</evidence>
<evidence type="ECO:0000256" key="7">
    <source>
        <dbReference type="SAM" id="MobiDB-lite"/>
    </source>
</evidence>
<protein>
    <submittedName>
        <fullName evidence="10">Mesoderm induction early response protein 2-like</fullName>
    </submittedName>
</protein>
<dbReference type="AlphaFoldDB" id="A0A673JJR4"/>
<comment type="subcellular location">
    <subcellularLocation>
        <location evidence="1">Nucleus</location>
    </subcellularLocation>
</comment>
<evidence type="ECO:0000313" key="11">
    <source>
        <dbReference type="Proteomes" id="UP000472270"/>
    </source>
</evidence>
<dbReference type="InterPro" id="IPR001005">
    <property type="entry name" value="SANT/Myb"/>
</dbReference>
<reference evidence="10" key="1">
    <citation type="submission" date="2025-08" db="UniProtKB">
        <authorList>
            <consortium name="Ensembl"/>
        </authorList>
    </citation>
    <scope>IDENTIFICATION</scope>
</reference>
<dbReference type="SMART" id="SM01189">
    <property type="entry name" value="ELM2"/>
    <property type="match status" value="1"/>
</dbReference>
<feature type="region of interest" description="Disordered" evidence="7">
    <location>
        <begin position="424"/>
        <end position="443"/>
    </location>
</feature>
<dbReference type="InterPro" id="IPR000949">
    <property type="entry name" value="ELM2_dom"/>
</dbReference>
<dbReference type="Gene3D" id="1.10.10.60">
    <property type="entry name" value="Homeodomain-like"/>
    <property type="match status" value="1"/>
</dbReference>
<dbReference type="GO" id="GO:0005654">
    <property type="term" value="C:nucleoplasm"/>
    <property type="evidence" value="ECO:0007669"/>
    <property type="project" value="TreeGrafter"/>
</dbReference>
<keyword evidence="6" id="KW-0539">Nucleus</keyword>